<organism evidence="1 2">
    <name type="scientific">Micromonospora antibiotica</name>
    <dbReference type="NCBI Taxonomy" id="2807623"/>
    <lineage>
        <taxon>Bacteria</taxon>
        <taxon>Bacillati</taxon>
        <taxon>Actinomycetota</taxon>
        <taxon>Actinomycetes</taxon>
        <taxon>Micromonosporales</taxon>
        <taxon>Micromonosporaceae</taxon>
        <taxon>Micromonospora</taxon>
    </lineage>
</organism>
<accession>A0ABS3V7Z9</accession>
<dbReference type="Proteomes" id="UP000671399">
    <property type="component" value="Unassembled WGS sequence"/>
</dbReference>
<comment type="caution">
    <text evidence="1">The sequence shown here is derived from an EMBL/GenBank/DDBJ whole genome shotgun (WGS) entry which is preliminary data.</text>
</comment>
<reference evidence="1 2" key="1">
    <citation type="submission" date="2021-03" db="EMBL/GenBank/DDBJ databases">
        <authorList>
            <person name="Lee D.-H."/>
        </authorList>
    </citation>
    <scope>NUCLEOTIDE SEQUENCE [LARGE SCALE GENOMIC DNA]</scope>
    <source>
        <strain evidence="1 2">MMS20-R2-23</strain>
    </source>
</reference>
<proteinExistence type="predicted"/>
<evidence type="ECO:0000313" key="1">
    <source>
        <dbReference type="EMBL" id="MBO4161736.1"/>
    </source>
</evidence>
<name>A0ABS3V7Z9_9ACTN</name>
<sequence length="257" mass="27727">MAVQPPASSTPTNEPRTAQERLRLLADAITPVAADAEPGPHTYLHIQSWSRATTLVSRWDIRRWSQPDGSGRVIERRLPDRGNLTRLPDGSDRDALAAAPMVSDETYARGGLARPGSEPIPGDRAGLQQQLGTISPPENGPGSVITGVVSLNNEHYLGHRQRQVILLILADLPGITIDTTAADIAGRTGIAVSLNRDGSTKRLIIHPTSGELLAFQETFNACPARGKPCPRPGLFDYRLYLERSRTAPANGSPTTQR</sequence>
<gene>
    <name evidence="1" type="ORF">JQN83_13085</name>
</gene>
<dbReference type="EMBL" id="JAGFWR010000005">
    <property type="protein sequence ID" value="MBO4161736.1"/>
    <property type="molecule type" value="Genomic_DNA"/>
</dbReference>
<keyword evidence="2" id="KW-1185">Reference proteome</keyword>
<protein>
    <submittedName>
        <fullName evidence="1">Uncharacterized protein</fullName>
    </submittedName>
</protein>
<evidence type="ECO:0000313" key="2">
    <source>
        <dbReference type="Proteomes" id="UP000671399"/>
    </source>
</evidence>
<dbReference type="RefSeq" id="WP_208567383.1">
    <property type="nucleotide sequence ID" value="NZ_JAGFWR010000005.1"/>
</dbReference>